<feature type="compositionally biased region" description="Acidic residues" evidence="2">
    <location>
        <begin position="753"/>
        <end position="767"/>
    </location>
</feature>
<dbReference type="Gene3D" id="1.20.58.120">
    <property type="entry name" value="BAG domain"/>
    <property type="match status" value="1"/>
</dbReference>
<accession>A0AAD6UG84</accession>
<evidence type="ECO:0000313" key="5">
    <source>
        <dbReference type="Proteomes" id="UP001222325"/>
    </source>
</evidence>
<feature type="compositionally biased region" description="Low complexity" evidence="2">
    <location>
        <begin position="458"/>
        <end position="475"/>
    </location>
</feature>
<comment type="caution">
    <text evidence="4">The sequence shown here is derived from an EMBL/GenBank/DDBJ whole genome shotgun (WGS) entry which is preliminary data.</text>
</comment>
<evidence type="ECO:0000259" key="3">
    <source>
        <dbReference type="Pfam" id="PF02179"/>
    </source>
</evidence>
<dbReference type="EMBL" id="JARJCN010000003">
    <property type="protein sequence ID" value="KAJ7102406.1"/>
    <property type="molecule type" value="Genomic_DNA"/>
</dbReference>
<evidence type="ECO:0000256" key="1">
    <source>
        <dbReference type="SAM" id="Coils"/>
    </source>
</evidence>
<feature type="compositionally biased region" description="Low complexity" evidence="2">
    <location>
        <begin position="402"/>
        <end position="411"/>
    </location>
</feature>
<dbReference type="SUPFAM" id="SSF63491">
    <property type="entry name" value="BAG domain"/>
    <property type="match status" value="1"/>
</dbReference>
<dbReference type="Pfam" id="PF02179">
    <property type="entry name" value="BAG"/>
    <property type="match status" value="1"/>
</dbReference>
<dbReference type="InterPro" id="IPR036533">
    <property type="entry name" value="BAG_dom_sf"/>
</dbReference>
<feature type="region of interest" description="Disordered" evidence="2">
    <location>
        <begin position="353"/>
        <end position="413"/>
    </location>
</feature>
<feature type="compositionally biased region" description="Polar residues" evidence="2">
    <location>
        <begin position="319"/>
        <end position="333"/>
    </location>
</feature>
<dbReference type="InterPro" id="IPR003103">
    <property type="entry name" value="BAG_domain"/>
</dbReference>
<feature type="compositionally biased region" description="Basic and acidic residues" evidence="2">
    <location>
        <begin position="476"/>
        <end position="492"/>
    </location>
</feature>
<dbReference type="GO" id="GO:0051087">
    <property type="term" value="F:protein-folding chaperone binding"/>
    <property type="evidence" value="ECO:0007669"/>
    <property type="project" value="InterPro"/>
</dbReference>
<gene>
    <name evidence="4" type="ORF">B0H15DRAFT_329526</name>
</gene>
<feature type="region of interest" description="Disordered" evidence="2">
    <location>
        <begin position="712"/>
        <end position="767"/>
    </location>
</feature>
<feature type="coiled-coil region" evidence="1">
    <location>
        <begin position="30"/>
        <end position="60"/>
    </location>
</feature>
<name>A0AAD6UG84_9AGAR</name>
<feature type="compositionally biased region" description="Pro residues" evidence="2">
    <location>
        <begin position="382"/>
        <end position="401"/>
    </location>
</feature>
<keyword evidence="5" id="KW-1185">Reference proteome</keyword>
<evidence type="ECO:0000256" key="2">
    <source>
        <dbReference type="SAM" id="MobiDB-lite"/>
    </source>
</evidence>
<reference evidence="4" key="1">
    <citation type="submission" date="2023-03" db="EMBL/GenBank/DDBJ databases">
        <title>Massive genome expansion in bonnet fungi (Mycena s.s.) driven by repeated elements and novel gene families across ecological guilds.</title>
        <authorList>
            <consortium name="Lawrence Berkeley National Laboratory"/>
            <person name="Harder C.B."/>
            <person name="Miyauchi S."/>
            <person name="Viragh M."/>
            <person name="Kuo A."/>
            <person name="Thoen E."/>
            <person name="Andreopoulos B."/>
            <person name="Lu D."/>
            <person name="Skrede I."/>
            <person name="Drula E."/>
            <person name="Henrissat B."/>
            <person name="Morin E."/>
            <person name="Kohler A."/>
            <person name="Barry K."/>
            <person name="LaButti K."/>
            <person name="Morin E."/>
            <person name="Salamov A."/>
            <person name="Lipzen A."/>
            <person name="Mereny Z."/>
            <person name="Hegedus B."/>
            <person name="Baldrian P."/>
            <person name="Stursova M."/>
            <person name="Weitz H."/>
            <person name="Taylor A."/>
            <person name="Grigoriev I.V."/>
            <person name="Nagy L.G."/>
            <person name="Martin F."/>
            <person name="Kauserud H."/>
        </authorList>
    </citation>
    <scope>NUCLEOTIDE SEQUENCE</scope>
    <source>
        <strain evidence="4">CBHHK173m</strain>
    </source>
</reference>
<protein>
    <recommendedName>
        <fullName evidence="3">BAG domain-containing protein</fullName>
    </recommendedName>
</protein>
<feature type="domain" description="BAG" evidence="3">
    <location>
        <begin position="579"/>
        <end position="623"/>
    </location>
</feature>
<proteinExistence type="predicted"/>
<keyword evidence="1" id="KW-0175">Coiled coil</keyword>
<feature type="compositionally biased region" description="Low complexity" evidence="2">
    <location>
        <begin position="502"/>
        <end position="515"/>
    </location>
</feature>
<organism evidence="4 5">
    <name type="scientific">Mycena belliarum</name>
    <dbReference type="NCBI Taxonomy" id="1033014"/>
    <lineage>
        <taxon>Eukaryota</taxon>
        <taxon>Fungi</taxon>
        <taxon>Dikarya</taxon>
        <taxon>Basidiomycota</taxon>
        <taxon>Agaricomycotina</taxon>
        <taxon>Agaricomycetes</taxon>
        <taxon>Agaricomycetidae</taxon>
        <taxon>Agaricales</taxon>
        <taxon>Marasmiineae</taxon>
        <taxon>Mycenaceae</taxon>
        <taxon>Mycena</taxon>
    </lineage>
</organism>
<feature type="coiled-coil region" evidence="1">
    <location>
        <begin position="86"/>
        <end position="116"/>
    </location>
</feature>
<feature type="region of interest" description="Disordered" evidence="2">
    <location>
        <begin position="312"/>
        <end position="333"/>
    </location>
</feature>
<evidence type="ECO:0000313" key="4">
    <source>
        <dbReference type="EMBL" id="KAJ7102406.1"/>
    </source>
</evidence>
<dbReference type="AlphaFoldDB" id="A0AAD6UG84"/>
<feature type="region of interest" description="Disordered" evidence="2">
    <location>
        <begin position="450"/>
        <end position="515"/>
    </location>
</feature>
<dbReference type="Proteomes" id="UP001222325">
    <property type="component" value="Unassembled WGS sequence"/>
</dbReference>
<sequence>MFHPTFYPRSQPIASPRDKYLAALAEAKAAEAEYLAAERLQQEEDALRQRLEQIQLLKHNNNTPRADFGSLYAPVHYPQSTPTPDIELLRRQIAAEERARIEVEQQQAREREAEALRRHHIAREFDAQRRKQDQAREMGVLRVHEARKAQLARDTERARTLAAQRAHLAAVTQRATPPGFHFVLANESPRQQQHGCARHARPHSHHNAADLNPAEVLQALFAPKEQNAQEASHDHAQDFLFQLFGGRAQQQSTAPVAAAAPAQPQAGSVEQQFLNQLFGRSAPVAPAAPQPQPKAQEQGVSLEQVLNHFLGKAAPQPQPSTSSVPKAETNAQQQPMQVSIEQLLCLNHFLGAEQTPSTTPEQPKAGPSETKEATPAAAPAPTQAPTPAPAAPAPAPTPAPVAQPSAPQPQAVNFQHILNQFLGGGNAPSAASPQSPPDLQQLLNMFIGGRPQHCAQPEPSSSKSSSASASGPSSESSKRREQQEKEERDLAEAIRLSLETEAPAADAKGKAPAPAPVKDALTSAAEVRAIDASFSALAAEFAFPAELEFSTSRAASPAAGEAEAPIARLSYSAKNQGVRFYQQALSGLLAQLDAVESFGDESVRHGRKEVVGRVEGALDELEAVVEARWRKWAGKVERKEEVPVAEEAPVVVDAPVEEHSAESAAIPESTSTPAVAEAAPALEAASHQPTTDSSLSYPSAAAAADLVAQSIETLRPASPSPAASPAPSEDVDTFLLPATAPEPAPKKPRAADDAEVEVGSDWSEVEA</sequence>